<name>A0A6I4NVC2_9MICO</name>
<sequence length="284" mass="31228">MIPVGMSTTCVYPLEPEPAFRLAKLAGFDGLEIMVTNEPTTQDARILRELSEAYDLPVLSIHAPVLLLTHFVWGRDPEIKLQRTAELARDTGASTVVVHPPFRWQAGYATQFLDIVRRISTDSGVEIAVENMFPWRAAGKNLKAYSPGWDPRVMDCDAVTLDCSHAALSGVNSMDFVRDLGSRLRHIHLCDGSGPIGEGQIFDEHLLPGHGNEPVAEVLETLAARGWDGQIVAEINTRKAKSEAERLDLLRETVEFARRHTAAARAPQRPSAYATDSLRPGAAE</sequence>
<evidence type="ECO:0000313" key="5">
    <source>
        <dbReference type="Proteomes" id="UP000438182"/>
    </source>
</evidence>
<reference evidence="4 5" key="1">
    <citation type="submission" date="2019-12" db="EMBL/GenBank/DDBJ databases">
        <authorList>
            <person name="Kim Y.S."/>
        </authorList>
    </citation>
    <scope>NUCLEOTIDE SEQUENCE [LARGE SCALE GENOMIC DNA]</scope>
    <source>
        <strain evidence="4 5">MMS17-SY077</strain>
    </source>
</reference>
<feature type="region of interest" description="Disordered" evidence="2">
    <location>
        <begin position="260"/>
        <end position="284"/>
    </location>
</feature>
<accession>A0A6I4NVC2</accession>
<evidence type="ECO:0000313" key="4">
    <source>
        <dbReference type="EMBL" id="MWB98260.1"/>
    </source>
</evidence>
<dbReference type="PANTHER" id="PTHR12110">
    <property type="entry name" value="HYDROXYPYRUVATE ISOMERASE"/>
    <property type="match status" value="1"/>
</dbReference>
<dbReference type="AlphaFoldDB" id="A0A6I4NVC2"/>
<organism evidence="4 5">
    <name type="scientific">Agromyces seonyuensis</name>
    <dbReference type="NCBI Taxonomy" id="2662446"/>
    <lineage>
        <taxon>Bacteria</taxon>
        <taxon>Bacillati</taxon>
        <taxon>Actinomycetota</taxon>
        <taxon>Actinomycetes</taxon>
        <taxon>Micrococcales</taxon>
        <taxon>Microbacteriaceae</taxon>
        <taxon>Agromyces</taxon>
    </lineage>
</organism>
<proteinExistence type="predicted"/>
<dbReference type="InterPro" id="IPR050312">
    <property type="entry name" value="IolE/XylAMocC-like"/>
</dbReference>
<evidence type="ECO:0000256" key="2">
    <source>
        <dbReference type="SAM" id="MobiDB-lite"/>
    </source>
</evidence>
<evidence type="ECO:0000256" key="1">
    <source>
        <dbReference type="ARBA" id="ARBA00023277"/>
    </source>
</evidence>
<dbReference type="Proteomes" id="UP000438182">
    <property type="component" value="Unassembled WGS sequence"/>
</dbReference>
<protein>
    <submittedName>
        <fullName evidence="4">TIM barrel protein</fullName>
    </submittedName>
</protein>
<dbReference type="InterPro" id="IPR013022">
    <property type="entry name" value="Xyl_isomerase-like_TIM-brl"/>
</dbReference>
<dbReference type="Pfam" id="PF01261">
    <property type="entry name" value="AP_endonuc_2"/>
    <property type="match status" value="1"/>
</dbReference>
<keyword evidence="5" id="KW-1185">Reference proteome</keyword>
<gene>
    <name evidence="4" type="ORF">GB864_06825</name>
</gene>
<dbReference type="EMBL" id="WSTA01000022">
    <property type="protein sequence ID" value="MWB98260.1"/>
    <property type="molecule type" value="Genomic_DNA"/>
</dbReference>
<feature type="domain" description="Xylose isomerase-like TIM barrel" evidence="3">
    <location>
        <begin position="20"/>
        <end position="259"/>
    </location>
</feature>
<evidence type="ECO:0000259" key="3">
    <source>
        <dbReference type="Pfam" id="PF01261"/>
    </source>
</evidence>
<comment type="caution">
    <text evidence="4">The sequence shown here is derived from an EMBL/GenBank/DDBJ whole genome shotgun (WGS) entry which is preliminary data.</text>
</comment>
<dbReference type="SUPFAM" id="SSF51658">
    <property type="entry name" value="Xylose isomerase-like"/>
    <property type="match status" value="1"/>
</dbReference>
<dbReference type="InterPro" id="IPR036237">
    <property type="entry name" value="Xyl_isomerase-like_sf"/>
</dbReference>
<dbReference type="Gene3D" id="3.20.20.150">
    <property type="entry name" value="Divalent-metal-dependent TIM barrel enzymes"/>
    <property type="match status" value="1"/>
</dbReference>
<keyword evidence="1" id="KW-0119">Carbohydrate metabolism</keyword>
<dbReference type="PANTHER" id="PTHR12110:SF47">
    <property type="match status" value="1"/>
</dbReference>